<dbReference type="PRINTS" id="PR00888">
    <property type="entry name" value="SM22CALPONIN"/>
</dbReference>
<dbReference type="OrthoDB" id="21595at2759"/>
<dbReference type="GO" id="GO:0015629">
    <property type="term" value="C:actin cytoskeleton"/>
    <property type="evidence" value="ECO:0007669"/>
    <property type="project" value="TreeGrafter"/>
</dbReference>
<dbReference type="PANTHER" id="PTHR47385">
    <property type="entry name" value="CALPONIN"/>
    <property type="match status" value="1"/>
</dbReference>
<dbReference type="InterPro" id="IPR003096">
    <property type="entry name" value="SM22_calponin"/>
</dbReference>
<name>K4G0B9_CALMI</name>
<comment type="similarity">
    <text evidence="1 2">Belongs to the calponin family.</text>
</comment>
<dbReference type="PANTHER" id="PTHR47385:SF18">
    <property type="entry name" value="CALPONIN"/>
    <property type="match status" value="1"/>
</dbReference>
<evidence type="ECO:0000313" key="4">
    <source>
        <dbReference type="EMBL" id="AFK10996.1"/>
    </source>
</evidence>
<dbReference type="EMBL" id="JX052768">
    <property type="protein sequence ID" value="AFK10996.1"/>
    <property type="molecule type" value="mRNA"/>
</dbReference>
<dbReference type="PROSITE" id="PS01052">
    <property type="entry name" value="CALPONIN_1"/>
    <property type="match status" value="1"/>
</dbReference>
<evidence type="ECO:0000259" key="3">
    <source>
        <dbReference type="PROSITE" id="PS50021"/>
    </source>
</evidence>
<protein>
    <recommendedName>
        <fullName evidence="2">Transgelin</fullName>
    </recommendedName>
</protein>
<dbReference type="GeneID" id="103172401"/>
<evidence type="ECO:0000256" key="1">
    <source>
        <dbReference type="ARBA" id="ARBA00009631"/>
    </source>
</evidence>
<dbReference type="PRINTS" id="PR00890">
    <property type="entry name" value="TRANSGELIN"/>
</dbReference>
<dbReference type="InterPro" id="IPR000557">
    <property type="entry name" value="Calponin_repeat"/>
</dbReference>
<dbReference type="KEGG" id="cmk:103172401"/>
<proteinExistence type="evidence at transcript level"/>
<dbReference type="EMBL" id="JX208485">
    <property type="protein sequence ID" value="AFM86799.1"/>
    <property type="molecule type" value="mRNA"/>
</dbReference>
<dbReference type="PROSITE" id="PS51122">
    <property type="entry name" value="CALPONIN_2"/>
    <property type="match status" value="1"/>
</dbReference>
<dbReference type="SMART" id="SM00033">
    <property type="entry name" value="CH"/>
    <property type="match status" value="1"/>
</dbReference>
<dbReference type="InterPro" id="IPR036872">
    <property type="entry name" value="CH_dom_sf"/>
</dbReference>
<accession>K4G0B9</accession>
<dbReference type="RefSeq" id="NP_001279218.1">
    <property type="nucleotide sequence ID" value="NM_001292289.1"/>
</dbReference>
<dbReference type="GO" id="GO:0051015">
    <property type="term" value="F:actin filament binding"/>
    <property type="evidence" value="ECO:0007669"/>
    <property type="project" value="TreeGrafter"/>
</dbReference>
<reference evidence="4" key="1">
    <citation type="journal article" date="2012" name="PLoS ONE">
        <title>Sequencing and Analysis of Full-Length cDNAs, 5'-ESTs and 3'-ESTs from a Cartilaginous Fish, the Elephant Shark (Callorhinchus milii).</title>
        <authorList>
            <person name="Tan Y.Y."/>
            <person name="Kodzius R."/>
            <person name="Tay B.H."/>
            <person name="Tay A."/>
            <person name="Brenner S."/>
            <person name="Venkatesh B."/>
        </authorList>
    </citation>
    <scope>NUCLEOTIDE SEQUENCE</scope>
    <source>
        <tissue evidence="4">Intestine</tissue>
    </source>
</reference>
<organism evidence="4">
    <name type="scientific">Callorhinchus milii</name>
    <name type="common">Ghost shark</name>
    <dbReference type="NCBI Taxonomy" id="7868"/>
    <lineage>
        <taxon>Eukaryota</taxon>
        <taxon>Metazoa</taxon>
        <taxon>Chordata</taxon>
        <taxon>Craniata</taxon>
        <taxon>Vertebrata</taxon>
        <taxon>Chondrichthyes</taxon>
        <taxon>Holocephali</taxon>
        <taxon>Chimaeriformes</taxon>
        <taxon>Callorhinchidae</taxon>
        <taxon>Callorhinchus</taxon>
    </lineage>
</organism>
<dbReference type="InterPro" id="IPR050606">
    <property type="entry name" value="Calponin-like"/>
</dbReference>
<dbReference type="Pfam" id="PF00402">
    <property type="entry name" value="Calponin"/>
    <property type="match status" value="1"/>
</dbReference>
<evidence type="ECO:0000256" key="2">
    <source>
        <dbReference type="RuleBase" id="RU361224"/>
    </source>
</evidence>
<dbReference type="InterPro" id="IPR001715">
    <property type="entry name" value="CH_dom"/>
</dbReference>
<dbReference type="CDD" id="cd21280">
    <property type="entry name" value="CH_TAGLN2"/>
    <property type="match status" value="1"/>
</dbReference>
<feature type="domain" description="Calponin-homology (CH)" evidence="3">
    <location>
        <begin position="24"/>
        <end position="134"/>
    </location>
</feature>
<dbReference type="SUPFAM" id="SSF47576">
    <property type="entry name" value="Calponin-homology domain, CH-domain"/>
    <property type="match status" value="1"/>
</dbReference>
<dbReference type="PROSITE" id="PS50021">
    <property type="entry name" value="CH"/>
    <property type="match status" value="1"/>
</dbReference>
<dbReference type="AlphaFoldDB" id="K4G0B9"/>
<sequence>MANHGPVYGLNRELQKKMNEKYDSNLEICLIDWISIQCQIQKPDPGRRSFQNWLKDGTVLCHLINSLYPVSNHPIERVVESKMAFKQMELISQFLTAIQEYGLGKFEIFQTVDLWEAKDLAAVQRTLMNLGSLALSKDNGLYVGNPDWFPRKSTENPRKFTAEQLKRGNSIIGLQMGTNRGASQSGMTGYGTPRQIH</sequence>
<dbReference type="GO" id="GO:0007015">
    <property type="term" value="P:actin filament organization"/>
    <property type="evidence" value="ECO:0007669"/>
    <property type="project" value="TreeGrafter"/>
</dbReference>
<dbReference type="Gene3D" id="1.10.418.10">
    <property type="entry name" value="Calponin-like domain"/>
    <property type="match status" value="1"/>
</dbReference>
<dbReference type="Pfam" id="PF00307">
    <property type="entry name" value="CH"/>
    <property type="match status" value="1"/>
</dbReference>